<sequence>MIGADQTLALGLEVFHKPADLAATAAQLDQLRAKTHRLHAAVALVRDDLLVWSHVETAELTMRAFSKAERDEVLALEGEAILGSVGGYRLEGPSIRLFETVTGDYFTILGLPLLPLLAALRRYEPQLFAKADA</sequence>
<evidence type="ECO:0000256" key="2">
    <source>
        <dbReference type="ARBA" id="ARBA00022801"/>
    </source>
</evidence>
<comment type="cofactor">
    <cofactor evidence="1">
        <name>a divalent metal cation</name>
        <dbReference type="ChEBI" id="CHEBI:60240"/>
    </cofactor>
</comment>
<keyword evidence="3" id="KW-0546">Nucleotide metabolism</keyword>
<accession>A0ABQ5W3X1</accession>
<organism evidence="4 5">
    <name type="scientific">Devosia nitrariae</name>
    <dbReference type="NCBI Taxonomy" id="2071872"/>
    <lineage>
        <taxon>Bacteria</taxon>
        <taxon>Pseudomonadati</taxon>
        <taxon>Pseudomonadota</taxon>
        <taxon>Alphaproteobacteria</taxon>
        <taxon>Hyphomicrobiales</taxon>
        <taxon>Devosiaceae</taxon>
        <taxon>Devosia</taxon>
    </lineage>
</organism>
<evidence type="ECO:0000313" key="4">
    <source>
        <dbReference type="EMBL" id="GLQ54544.1"/>
    </source>
</evidence>
<dbReference type="Pfam" id="PF02545">
    <property type="entry name" value="Maf"/>
    <property type="match status" value="1"/>
</dbReference>
<dbReference type="Gene3D" id="3.90.950.10">
    <property type="match status" value="1"/>
</dbReference>
<proteinExistence type="predicted"/>
<keyword evidence="5" id="KW-1185">Reference proteome</keyword>
<reference evidence="5" key="1">
    <citation type="journal article" date="2019" name="Int. J. Syst. Evol. Microbiol.">
        <title>The Global Catalogue of Microorganisms (GCM) 10K type strain sequencing project: providing services to taxonomists for standard genome sequencing and annotation.</title>
        <authorList>
            <consortium name="The Broad Institute Genomics Platform"/>
            <consortium name="The Broad Institute Genome Sequencing Center for Infectious Disease"/>
            <person name="Wu L."/>
            <person name="Ma J."/>
        </authorList>
    </citation>
    <scope>NUCLEOTIDE SEQUENCE [LARGE SCALE GENOMIC DNA]</scope>
    <source>
        <strain evidence="5">NBRC 112416</strain>
    </source>
</reference>
<protein>
    <recommendedName>
        <fullName evidence="6">Maf-like protein</fullName>
    </recommendedName>
</protein>
<comment type="caution">
    <text evidence="4">The sequence shown here is derived from an EMBL/GenBank/DDBJ whole genome shotgun (WGS) entry which is preliminary data.</text>
</comment>
<evidence type="ECO:0008006" key="6">
    <source>
        <dbReference type="Google" id="ProtNLM"/>
    </source>
</evidence>
<evidence type="ECO:0000313" key="5">
    <source>
        <dbReference type="Proteomes" id="UP001156691"/>
    </source>
</evidence>
<dbReference type="SUPFAM" id="SSF52972">
    <property type="entry name" value="ITPase-like"/>
    <property type="match status" value="1"/>
</dbReference>
<dbReference type="PANTHER" id="PTHR43213">
    <property type="entry name" value="BIFUNCTIONAL DTTP/UTP PYROPHOSPHATASE/METHYLTRANSFERASE PROTEIN-RELATED"/>
    <property type="match status" value="1"/>
</dbReference>
<dbReference type="InterPro" id="IPR003697">
    <property type="entry name" value="Maf-like"/>
</dbReference>
<dbReference type="EMBL" id="BSNS01000007">
    <property type="protein sequence ID" value="GLQ54544.1"/>
    <property type="molecule type" value="Genomic_DNA"/>
</dbReference>
<dbReference type="PANTHER" id="PTHR43213:SF5">
    <property type="entry name" value="BIFUNCTIONAL DTTP_UTP PYROPHOSPHATASE_METHYLTRANSFERASE PROTEIN-RELATED"/>
    <property type="match status" value="1"/>
</dbReference>
<dbReference type="InterPro" id="IPR029001">
    <property type="entry name" value="ITPase-like_fam"/>
</dbReference>
<keyword evidence="2" id="KW-0378">Hydrolase</keyword>
<evidence type="ECO:0000256" key="1">
    <source>
        <dbReference type="ARBA" id="ARBA00001968"/>
    </source>
</evidence>
<name>A0ABQ5W3X1_9HYPH</name>
<gene>
    <name evidence="4" type="ORF">GCM10010862_18030</name>
</gene>
<evidence type="ECO:0000256" key="3">
    <source>
        <dbReference type="ARBA" id="ARBA00023080"/>
    </source>
</evidence>
<dbReference type="Proteomes" id="UP001156691">
    <property type="component" value="Unassembled WGS sequence"/>
</dbReference>